<protein>
    <submittedName>
        <fullName evidence="1">Uncharacterized protein</fullName>
    </submittedName>
</protein>
<dbReference type="Proteomes" id="UP001324287">
    <property type="component" value="Chromosome"/>
</dbReference>
<evidence type="ECO:0000313" key="1">
    <source>
        <dbReference type="EMBL" id="WRL64278.1"/>
    </source>
</evidence>
<keyword evidence="2" id="KW-1185">Reference proteome</keyword>
<gene>
    <name evidence="1" type="ORF">U6N30_32850</name>
</gene>
<name>A0ABZ1B342_9ACTN</name>
<accession>A0ABZ1B342</accession>
<dbReference type="RefSeq" id="WP_324275606.1">
    <property type="nucleotide sequence ID" value="NZ_CP141261.1"/>
</dbReference>
<organism evidence="1 2">
    <name type="scientific">Blastococcus brunescens</name>
    <dbReference type="NCBI Taxonomy" id="1564165"/>
    <lineage>
        <taxon>Bacteria</taxon>
        <taxon>Bacillati</taxon>
        <taxon>Actinomycetota</taxon>
        <taxon>Actinomycetes</taxon>
        <taxon>Geodermatophilales</taxon>
        <taxon>Geodermatophilaceae</taxon>
        <taxon>Blastococcus</taxon>
    </lineage>
</organism>
<dbReference type="EMBL" id="CP141261">
    <property type="protein sequence ID" value="WRL64278.1"/>
    <property type="molecule type" value="Genomic_DNA"/>
</dbReference>
<sequence>MITVDVRQRRATQMGRSDQPCGVCGSANVVAMRSHAVRRGAAWINPRFDPAPRTHDLCRDCGAKHRTENGVRV</sequence>
<reference evidence="1 2" key="1">
    <citation type="submission" date="2023-12" db="EMBL/GenBank/DDBJ databases">
        <title>Blastococcus brunescens sp. nov., an actonobacterium isolated from sandstone collected in sahara desert.</title>
        <authorList>
            <person name="Gtari M."/>
            <person name="Ghodhbane F."/>
        </authorList>
    </citation>
    <scope>NUCLEOTIDE SEQUENCE [LARGE SCALE GENOMIC DNA]</scope>
    <source>
        <strain evidence="1 2">BMG 8361</strain>
    </source>
</reference>
<proteinExistence type="predicted"/>
<evidence type="ECO:0000313" key="2">
    <source>
        <dbReference type="Proteomes" id="UP001324287"/>
    </source>
</evidence>